<proteinExistence type="inferred from homology"/>
<name>B0NBS6_CLOS5</name>
<dbReference type="Pfam" id="PF02579">
    <property type="entry name" value="Nitro_FeMo-Co"/>
    <property type="match status" value="1"/>
</dbReference>
<dbReference type="PANTHER" id="PTHR37478:SF2">
    <property type="entry name" value="UPF0251 PROTEIN TK0562"/>
    <property type="match status" value="1"/>
</dbReference>
<comment type="similarity">
    <text evidence="1">Belongs to the UPF0251 family.</text>
</comment>
<dbReference type="InterPro" id="IPR013324">
    <property type="entry name" value="RNA_pol_sigma_r3/r4-like"/>
</dbReference>
<dbReference type="Gene3D" id="1.10.10.10">
    <property type="entry name" value="Winged helix-like DNA-binding domain superfamily/Winged helix DNA-binding domain"/>
    <property type="match status" value="1"/>
</dbReference>
<dbReference type="InterPro" id="IPR003731">
    <property type="entry name" value="Di-Nase_FeMo-co_biosynth"/>
</dbReference>
<dbReference type="Pfam" id="PF02001">
    <property type="entry name" value="DUF134"/>
    <property type="match status" value="1"/>
</dbReference>
<dbReference type="eggNOG" id="COG1433">
    <property type="taxonomic scope" value="Bacteria"/>
</dbReference>
<dbReference type="SUPFAM" id="SSF88659">
    <property type="entry name" value="Sigma3 and sigma4 domains of RNA polymerase sigma factors"/>
    <property type="match status" value="1"/>
</dbReference>
<dbReference type="InterPro" id="IPR036388">
    <property type="entry name" value="WH-like_DNA-bd_sf"/>
</dbReference>
<dbReference type="SUPFAM" id="SSF53146">
    <property type="entry name" value="Nitrogenase accessory factor-like"/>
    <property type="match status" value="1"/>
</dbReference>
<dbReference type="EMBL" id="CP036170">
    <property type="protein sequence ID" value="QBF73579.1"/>
    <property type="molecule type" value="Genomic_DNA"/>
</dbReference>
<evidence type="ECO:0000313" key="3">
    <source>
        <dbReference type="Proteomes" id="UP000289664"/>
    </source>
</evidence>
<dbReference type="GeneID" id="62695178"/>
<evidence type="ECO:0000256" key="1">
    <source>
        <dbReference type="ARBA" id="ARBA00009350"/>
    </source>
</evidence>
<dbReference type="InterPro" id="IPR036105">
    <property type="entry name" value="DiNase_FeMo-co_biosyn_sf"/>
</dbReference>
<dbReference type="Gene3D" id="3.30.420.130">
    <property type="entry name" value="Dinitrogenase iron-molybdenum cofactor biosynthesis domain"/>
    <property type="match status" value="1"/>
</dbReference>
<dbReference type="RefSeq" id="WP_004606575.1">
    <property type="nucleotide sequence ID" value="NZ_CP036170.1"/>
</dbReference>
<reference evidence="2 3" key="1">
    <citation type="journal article" date="2019" name="Appl. Environ. Microbiol.">
        <title>Clostridium scindens ATCC 35704: integration of nutritional requirements, the complete genome sequence, and global transcriptional responses to bile acids.</title>
        <authorList>
            <person name="Devendran S."/>
            <person name="Shrestha R."/>
            <person name="Alves J.M.P."/>
            <person name="Wolf P.G."/>
            <person name="Ly L."/>
            <person name="Hernandez A.G."/>
            <person name="Mendez-Garcia C."/>
            <person name="Inboden A."/>
            <person name="Wiley J."/>
            <person name="Paul O."/>
            <person name="Allen A."/>
            <person name="Springer E."/>
            <person name="Wright C.L."/>
            <person name="Fields C.J."/>
            <person name="Daniel S.L."/>
            <person name="Ridlon J.M."/>
        </authorList>
    </citation>
    <scope>NUCLEOTIDE SEQUENCE [LARGE SCALE GENOMIC DNA]</scope>
    <source>
        <strain evidence="2 3">ATCC 35704</strain>
    </source>
</reference>
<evidence type="ECO:0000313" key="2">
    <source>
        <dbReference type="EMBL" id="QBF73579.1"/>
    </source>
</evidence>
<keyword evidence="3" id="KW-1185">Reference proteome</keyword>
<dbReference type="CDD" id="cd00851">
    <property type="entry name" value="MTH1175"/>
    <property type="match status" value="1"/>
</dbReference>
<accession>B0NBS6</accession>
<dbReference type="eggNOG" id="COG1342">
    <property type="taxonomic scope" value="Bacteria"/>
</dbReference>
<dbReference type="Proteomes" id="UP000289664">
    <property type="component" value="Chromosome"/>
</dbReference>
<dbReference type="OrthoDB" id="280278at2"/>
<organism evidence="2 3">
    <name type="scientific">Clostridium scindens (strain ATCC 35704 / DSM 5676 / VPI 13733 / 19)</name>
    <dbReference type="NCBI Taxonomy" id="411468"/>
    <lineage>
        <taxon>Bacteria</taxon>
        <taxon>Bacillati</taxon>
        <taxon>Bacillota</taxon>
        <taxon>Clostridia</taxon>
        <taxon>Lachnospirales</taxon>
        <taxon>Lachnospiraceae</taxon>
    </lineage>
</organism>
<dbReference type="PANTHER" id="PTHR37478">
    <property type="match status" value="1"/>
</dbReference>
<dbReference type="STRING" id="411468.CLOSCI_01027"/>
<sequence length="259" mass="28234">MPRTGKKKRVLKMPQNSHFISRGTETEYGINMKVEEYECIRLIDYMAYTQEECARQMEVSRATVQMLYAEARKKLARFLVEGISLQIEGGDYELSHRAAVKEKTSDCSLNGLAACHSETPGMGKERRHMKIAVTYENGQVFQHFGHTEQFKVYDVEAGKITGSQVVDTNGQGHGALAGFLANGDIDVLICGGIGGGARNALAEAGIKLFPGAQGDADAQVESYLAGTLNYDPDTMCTHHDHSHGDCGGHGHGKCGHHCE</sequence>
<dbReference type="KEGG" id="csci:HDCHBGLK_00953"/>
<dbReference type="InterPro" id="IPR033913">
    <property type="entry name" value="MTH1175_dom"/>
</dbReference>
<dbReference type="InterPro" id="IPR002852">
    <property type="entry name" value="UPF0251"/>
</dbReference>
<dbReference type="HOGENOM" id="CLU_071826_1_0_9"/>
<dbReference type="AlphaFoldDB" id="B0NBS6"/>
<gene>
    <name evidence="2" type="ORF">HDCHBGLK_00953</name>
</gene>
<protein>
    <submittedName>
        <fullName evidence="2">Uncharacterized protein</fullName>
    </submittedName>
</protein>